<dbReference type="GeneID" id="54351126"/>
<dbReference type="EMBL" id="ML978981">
    <property type="protein sequence ID" value="KAF1925843.1"/>
    <property type="molecule type" value="Genomic_DNA"/>
</dbReference>
<proteinExistence type="predicted"/>
<evidence type="ECO:0000256" key="1">
    <source>
        <dbReference type="ARBA" id="ARBA00022801"/>
    </source>
</evidence>
<evidence type="ECO:0000313" key="4">
    <source>
        <dbReference type="Proteomes" id="UP000800082"/>
    </source>
</evidence>
<dbReference type="Proteomes" id="UP000800082">
    <property type="component" value="Unassembled WGS sequence"/>
</dbReference>
<dbReference type="PROSITE" id="PS00758">
    <property type="entry name" value="ARGE_DAPE_CPG2_1"/>
    <property type="match status" value="1"/>
</dbReference>
<keyword evidence="1" id="KW-0378">Hydrolase</keyword>
<evidence type="ECO:0000313" key="3">
    <source>
        <dbReference type="EMBL" id="KAF1925843.1"/>
    </source>
</evidence>
<dbReference type="AlphaFoldDB" id="A0A6A5RED2"/>
<dbReference type="InterPro" id="IPR001261">
    <property type="entry name" value="ArgE/DapE_CS"/>
</dbReference>
<sequence>MTPALPITLRHPSSAPSAAGTKTITPPTLSWLQGAWLVTHSSLPLWRKARNVRITYTPIPQSGSAGGRGHAGGTHLLDEVTYESLSSSGTGKPSTVRGVDKPFATADAPATLGLVAHADTAPPAATDAGEELAALGYTWRGKGWLMIATSKWEILGWGEEEEGDSWVVTYFAKTLFTPAGVDFYSRRGRLGTATVEGIKAAIRELGGDVAKLGGEVFEVACDGERDGKA</sequence>
<protein>
    <submittedName>
        <fullName evidence="3">Uncharacterized protein</fullName>
    </submittedName>
</protein>
<gene>
    <name evidence="3" type="ORF">M421DRAFT_423406</name>
</gene>
<organism evidence="3 4">
    <name type="scientific">Didymella exigua CBS 183.55</name>
    <dbReference type="NCBI Taxonomy" id="1150837"/>
    <lineage>
        <taxon>Eukaryota</taxon>
        <taxon>Fungi</taxon>
        <taxon>Dikarya</taxon>
        <taxon>Ascomycota</taxon>
        <taxon>Pezizomycotina</taxon>
        <taxon>Dothideomycetes</taxon>
        <taxon>Pleosporomycetidae</taxon>
        <taxon>Pleosporales</taxon>
        <taxon>Pleosporineae</taxon>
        <taxon>Didymellaceae</taxon>
        <taxon>Didymella</taxon>
    </lineage>
</organism>
<keyword evidence="4" id="KW-1185">Reference proteome</keyword>
<dbReference type="OrthoDB" id="9975758at2759"/>
<evidence type="ECO:0000256" key="2">
    <source>
        <dbReference type="SAM" id="MobiDB-lite"/>
    </source>
</evidence>
<reference evidence="3" key="1">
    <citation type="journal article" date="2020" name="Stud. Mycol.">
        <title>101 Dothideomycetes genomes: a test case for predicting lifestyles and emergence of pathogens.</title>
        <authorList>
            <person name="Haridas S."/>
            <person name="Albert R."/>
            <person name="Binder M."/>
            <person name="Bloem J."/>
            <person name="Labutti K."/>
            <person name="Salamov A."/>
            <person name="Andreopoulos B."/>
            <person name="Baker S."/>
            <person name="Barry K."/>
            <person name="Bills G."/>
            <person name="Bluhm B."/>
            <person name="Cannon C."/>
            <person name="Castanera R."/>
            <person name="Culley D."/>
            <person name="Daum C."/>
            <person name="Ezra D."/>
            <person name="Gonzalez J."/>
            <person name="Henrissat B."/>
            <person name="Kuo A."/>
            <person name="Liang C."/>
            <person name="Lipzen A."/>
            <person name="Lutzoni F."/>
            <person name="Magnuson J."/>
            <person name="Mondo S."/>
            <person name="Nolan M."/>
            <person name="Ohm R."/>
            <person name="Pangilinan J."/>
            <person name="Park H.-J."/>
            <person name="Ramirez L."/>
            <person name="Alfaro M."/>
            <person name="Sun H."/>
            <person name="Tritt A."/>
            <person name="Yoshinaga Y."/>
            <person name="Zwiers L.-H."/>
            <person name="Turgeon B."/>
            <person name="Goodwin S."/>
            <person name="Spatafora J."/>
            <person name="Crous P."/>
            <person name="Grigoriev I."/>
        </authorList>
    </citation>
    <scope>NUCLEOTIDE SEQUENCE</scope>
    <source>
        <strain evidence="3">CBS 183.55</strain>
    </source>
</reference>
<feature type="region of interest" description="Disordered" evidence="2">
    <location>
        <begin position="1"/>
        <end position="22"/>
    </location>
</feature>
<name>A0A6A5RED2_9PLEO</name>
<dbReference type="RefSeq" id="XP_033446095.1">
    <property type="nucleotide sequence ID" value="XM_033593458.1"/>
</dbReference>
<accession>A0A6A5RED2</accession>